<dbReference type="Proteomes" id="UP000327157">
    <property type="component" value="Chromosome 6"/>
</dbReference>
<sequence>MFAVAEDDAALVKHIGQSFRFSAVETKREDQLRSAHDEAMFGASDDRPTIVMDSEIEAENDINDSNETLHDGVDNGDAIKLVERSFCVEVRGRRTAFVGSFILSHPSVKKRHF</sequence>
<proteinExistence type="predicted"/>
<dbReference type="AlphaFoldDB" id="A0A5N5HZR9"/>
<organism evidence="1 2">
    <name type="scientific">Pyrus ussuriensis x Pyrus communis</name>
    <dbReference type="NCBI Taxonomy" id="2448454"/>
    <lineage>
        <taxon>Eukaryota</taxon>
        <taxon>Viridiplantae</taxon>
        <taxon>Streptophyta</taxon>
        <taxon>Embryophyta</taxon>
        <taxon>Tracheophyta</taxon>
        <taxon>Spermatophyta</taxon>
        <taxon>Magnoliopsida</taxon>
        <taxon>eudicotyledons</taxon>
        <taxon>Gunneridae</taxon>
        <taxon>Pentapetalae</taxon>
        <taxon>rosids</taxon>
        <taxon>fabids</taxon>
        <taxon>Rosales</taxon>
        <taxon>Rosaceae</taxon>
        <taxon>Amygdaloideae</taxon>
        <taxon>Maleae</taxon>
        <taxon>Pyrus</taxon>
    </lineage>
</organism>
<dbReference type="EMBL" id="SMOL01000120">
    <property type="protein sequence ID" value="KAB2633416.1"/>
    <property type="molecule type" value="Genomic_DNA"/>
</dbReference>
<accession>A0A5N5HZR9</accession>
<comment type="caution">
    <text evidence="1">The sequence shown here is derived from an EMBL/GenBank/DDBJ whole genome shotgun (WGS) entry which is preliminary data.</text>
</comment>
<keyword evidence="2" id="KW-1185">Reference proteome</keyword>
<reference evidence="2" key="2">
    <citation type="submission" date="2019-10" db="EMBL/GenBank/DDBJ databases">
        <title>A de novo genome assembly of a pear dwarfing rootstock.</title>
        <authorList>
            <person name="Wang F."/>
            <person name="Wang J."/>
            <person name="Li S."/>
            <person name="Zhang Y."/>
            <person name="Fang M."/>
            <person name="Ma L."/>
            <person name="Zhao Y."/>
            <person name="Jiang S."/>
        </authorList>
    </citation>
    <scope>NUCLEOTIDE SEQUENCE [LARGE SCALE GENOMIC DNA]</scope>
</reference>
<dbReference type="GO" id="GO:0005634">
    <property type="term" value="C:nucleus"/>
    <property type="evidence" value="ECO:0007669"/>
    <property type="project" value="TreeGrafter"/>
</dbReference>
<gene>
    <name evidence="1" type="ORF">D8674_029663</name>
</gene>
<keyword evidence="1" id="KW-0067">ATP-binding</keyword>
<reference evidence="1 2" key="1">
    <citation type="submission" date="2019-09" db="EMBL/GenBank/DDBJ databases">
        <authorList>
            <person name="Ou C."/>
        </authorList>
    </citation>
    <scope>NUCLEOTIDE SEQUENCE [LARGE SCALE GENOMIC DNA]</scope>
    <source>
        <strain evidence="1">S2</strain>
        <tissue evidence="1">Leaf</tissue>
    </source>
</reference>
<dbReference type="PANTHER" id="PTHR31968:SF4">
    <property type="entry name" value="SERINE_ARGININE-RELATED PROTEIN 53"/>
    <property type="match status" value="1"/>
</dbReference>
<dbReference type="GO" id="GO:0000380">
    <property type="term" value="P:alternative mRNA splicing, via spliceosome"/>
    <property type="evidence" value="ECO:0007669"/>
    <property type="project" value="InterPro"/>
</dbReference>
<keyword evidence="1" id="KW-0347">Helicase</keyword>
<dbReference type="PANTHER" id="PTHR31968">
    <property type="entry name" value="SERINE/ARGININE-RELATED PROTEIN 53"/>
    <property type="match status" value="1"/>
</dbReference>
<dbReference type="GO" id="GO:0005737">
    <property type="term" value="C:cytoplasm"/>
    <property type="evidence" value="ECO:0007669"/>
    <property type="project" value="TreeGrafter"/>
</dbReference>
<keyword evidence="1" id="KW-0547">Nucleotide-binding</keyword>
<name>A0A5N5HZR9_9ROSA</name>
<reference evidence="1 2" key="3">
    <citation type="submission" date="2019-11" db="EMBL/GenBank/DDBJ databases">
        <title>A de novo genome assembly of a pear dwarfing rootstock.</title>
        <authorList>
            <person name="Wang F."/>
            <person name="Wang J."/>
            <person name="Li S."/>
            <person name="Zhang Y."/>
            <person name="Fang M."/>
            <person name="Ma L."/>
            <person name="Zhao Y."/>
            <person name="Jiang S."/>
        </authorList>
    </citation>
    <scope>NUCLEOTIDE SEQUENCE [LARGE SCALE GENOMIC DNA]</scope>
    <source>
        <strain evidence="1">S2</strain>
        <tissue evidence="1">Leaf</tissue>
    </source>
</reference>
<evidence type="ECO:0000313" key="2">
    <source>
        <dbReference type="Proteomes" id="UP000327157"/>
    </source>
</evidence>
<dbReference type="GO" id="GO:0004386">
    <property type="term" value="F:helicase activity"/>
    <property type="evidence" value="ECO:0007669"/>
    <property type="project" value="UniProtKB-KW"/>
</dbReference>
<dbReference type="InterPro" id="IPR034604">
    <property type="entry name" value="SRRP53"/>
</dbReference>
<evidence type="ECO:0000313" key="1">
    <source>
        <dbReference type="EMBL" id="KAB2633416.1"/>
    </source>
</evidence>
<keyword evidence="1" id="KW-0378">Hydrolase</keyword>
<protein>
    <submittedName>
        <fullName evidence="1">ATP-dependent RNA helicase DDX46</fullName>
    </submittedName>
</protein>
<dbReference type="OrthoDB" id="996920at2759"/>